<accession>A0A813HQP7</accession>
<dbReference type="Pfam" id="PF00005">
    <property type="entry name" value="ABC_tran"/>
    <property type="match status" value="1"/>
</dbReference>
<evidence type="ECO:0000256" key="9">
    <source>
        <dbReference type="SAM" id="Phobius"/>
    </source>
</evidence>
<feature type="transmembrane region" description="Helical" evidence="9">
    <location>
        <begin position="894"/>
        <end position="914"/>
    </location>
</feature>
<dbReference type="InterPro" id="IPR007133">
    <property type="entry name" value="RNA_pol_II-assoc_Paf1"/>
</dbReference>
<evidence type="ECO:0000256" key="3">
    <source>
        <dbReference type="ARBA" id="ARBA00022692"/>
    </source>
</evidence>
<organism evidence="11 12">
    <name type="scientific">Polarella glacialis</name>
    <name type="common">Dinoflagellate</name>
    <dbReference type="NCBI Taxonomy" id="89957"/>
    <lineage>
        <taxon>Eukaryota</taxon>
        <taxon>Sar</taxon>
        <taxon>Alveolata</taxon>
        <taxon>Dinophyceae</taxon>
        <taxon>Suessiales</taxon>
        <taxon>Suessiaceae</taxon>
        <taxon>Polarella</taxon>
    </lineage>
</organism>
<comment type="subcellular location">
    <subcellularLocation>
        <location evidence="1">Membrane</location>
        <topology evidence="1">Multi-pass membrane protein</topology>
    </subcellularLocation>
</comment>
<protein>
    <recommendedName>
        <fullName evidence="10">ABC transporter domain-containing protein</fullName>
    </recommendedName>
</protein>
<dbReference type="Pfam" id="PF03985">
    <property type="entry name" value="Paf1"/>
    <property type="match status" value="1"/>
</dbReference>
<evidence type="ECO:0000256" key="7">
    <source>
        <dbReference type="ARBA" id="ARBA00023136"/>
    </source>
</evidence>
<keyword evidence="4" id="KW-0547">Nucleotide-binding</keyword>
<dbReference type="PANTHER" id="PTHR48041">
    <property type="entry name" value="ABC TRANSPORTER G FAMILY MEMBER 28"/>
    <property type="match status" value="1"/>
</dbReference>
<feature type="region of interest" description="Disordered" evidence="8">
    <location>
        <begin position="216"/>
        <end position="252"/>
    </location>
</feature>
<feature type="transmembrane region" description="Helical" evidence="9">
    <location>
        <begin position="732"/>
        <end position="749"/>
    </location>
</feature>
<evidence type="ECO:0000313" key="11">
    <source>
        <dbReference type="EMBL" id="CAE8641053.1"/>
    </source>
</evidence>
<dbReference type="Gene3D" id="3.40.50.300">
    <property type="entry name" value="P-loop containing nucleotide triphosphate hydrolases"/>
    <property type="match status" value="1"/>
</dbReference>
<evidence type="ECO:0000256" key="6">
    <source>
        <dbReference type="ARBA" id="ARBA00022989"/>
    </source>
</evidence>
<evidence type="ECO:0000256" key="4">
    <source>
        <dbReference type="ARBA" id="ARBA00022741"/>
    </source>
</evidence>
<keyword evidence="3 9" id="KW-0812">Transmembrane</keyword>
<feature type="transmembrane region" description="Helical" evidence="9">
    <location>
        <begin position="755"/>
        <end position="777"/>
    </location>
</feature>
<dbReference type="InterPro" id="IPR050352">
    <property type="entry name" value="ABCG_transporters"/>
</dbReference>
<dbReference type="PROSITE" id="PS50893">
    <property type="entry name" value="ABC_TRANSPORTER_2"/>
    <property type="match status" value="1"/>
</dbReference>
<evidence type="ECO:0000256" key="8">
    <source>
        <dbReference type="SAM" id="MobiDB-lite"/>
    </source>
</evidence>
<feature type="region of interest" description="Disordered" evidence="8">
    <location>
        <begin position="625"/>
        <end position="684"/>
    </location>
</feature>
<dbReference type="SUPFAM" id="SSF52540">
    <property type="entry name" value="P-loop containing nucleoside triphosphate hydrolases"/>
    <property type="match status" value="1"/>
</dbReference>
<dbReference type="GO" id="GO:0006368">
    <property type="term" value="P:transcription elongation by RNA polymerase II"/>
    <property type="evidence" value="ECO:0007669"/>
    <property type="project" value="InterPro"/>
</dbReference>
<keyword evidence="5" id="KW-0067">ATP-binding</keyword>
<dbReference type="SMART" id="SM00382">
    <property type="entry name" value="AAA"/>
    <property type="match status" value="1"/>
</dbReference>
<dbReference type="AlphaFoldDB" id="A0A813HQP7"/>
<keyword evidence="2" id="KW-0813">Transport</keyword>
<comment type="caution">
    <text evidence="11">The sequence shown here is derived from an EMBL/GenBank/DDBJ whole genome shotgun (WGS) entry which is preliminary data.</text>
</comment>
<feature type="transmembrane region" description="Helical" evidence="9">
    <location>
        <begin position="789"/>
        <end position="807"/>
    </location>
</feature>
<dbReference type="InterPro" id="IPR003439">
    <property type="entry name" value="ABC_transporter-like_ATP-bd"/>
</dbReference>
<dbReference type="OrthoDB" id="10260285at2759"/>
<dbReference type="InterPro" id="IPR027417">
    <property type="entry name" value="P-loop_NTPase"/>
</dbReference>
<keyword evidence="12" id="KW-1185">Reference proteome</keyword>
<dbReference type="GO" id="GO:0016887">
    <property type="term" value="F:ATP hydrolysis activity"/>
    <property type="evidence" value="ECO:0007669"/>
    <property type="project" value="InterPro"/>
</dbReference>
<feature type="domain" description="ABC transporter" evidence="10">
    <location>
        <begin position="11"/>
        <end position="257"/>
    </location>
</feature>
<dbReference type="GO" id="GO:0042626">
    <property type="term" value="F:ATPase-coupled transmembrane transporter activity"/>
    <property type="evidence" value="ECO:0007669"/>
    <property type="project" value="TreeGrafter"/>
</dbReference>
<dbReference type="GO" id="GO:0005524">
    <property type="term" value="F:ATP binding"/>
    <property type="evidence" value="ECO:0007669"/>
    <property type="project" value="UniProtKB-KW"/>
</dbReference>
<name>A0A813HQP7_POLGL</name>
<feature type="compositionally biased region" description="Low complexity" evidence="8">
    <location>
        <begin position="667"/>
        <end position="684"/>
    </location>
</feature>
<evidence type="ECO:0000256" key="1">
    <source>
        <dbReference type="ARBA" id="ARBA00004141"/>
    </source>
</evidence>
<evidence type="ECO:0000256" key="5">
    <source>
        <dbReference type="ARBA" id="ARBA00022840"/>
    </source>
</evidence>
<sequence length="917" mass="101002">MSLDNASLDSLQGMTLWYKQSRGSDVLRGVSTGRLQPGSMCAIMGPFGSGKTTLLRILSGQLEPTAGEVRVNGNRETRFTDQWKRMASYIQQEDALHTCLTLRQVLAFRARLYGMRGKVADEAVTLIIEKMCLGIFADSRIGDSLSRQRSGVGQRCAIAMELLKRPRVMFLEDTLAGLDHLTALELASTVRGICVGAGEPGPDRMLIVWVLSQPSSKGNPAREAMPSVGQNASRPRGQGQKKQLLQKKRRLPTVVPDESPGAELIVDCKYGNELPKPPVPKMLRALPRLERLCQYRPTSLELDHRPFLLSEKHLLACVELVDPDAYGETRPAGSMLPPPPPLDAQLLRDDDFSQEVREAEVKRRRLTEVTEASHRQAFGLQLPQLITNDVFTERQRFTTGLEAPEKKMRRNPPGYASLEDLIAKIETTFEVASQPPVHPTNPTLKAKRILSIVPDAVLWANNYKQIIFDEMPPQREPTRNDLLFRTTPDPRTTCFGYFAPESDESGENAGDAGQFKLKQNYFWDNRGEFTNASDLGEGESVLLSFPSDDDPKEQAEVRYVTMPHIIKLKKQKAHRLDIELDTKQLNVAHRQPSAQEITEEHERMNVVLSDEQAVAKSEASLDYIEGEWQIRGDPRSQSGRSEQPSEHAESPRLPLAMSPAGLQSPVSAGRSPGFPRSPGPAGRSPGPVRYVGSLGLSGSALHSLRAAFWCADIVLGALFRVTPLLPLVPPDLGPLLEGVTIVYWMVGLWDDGWHFVLFLSVCQMLGAIGVGLGIVLIAAADLLCAGDALSAPVAVPGLVFLCSALVVRCRSVSSSHWRWLRDSSFLEQAFRLLLTDQLKDFSFAPCLPFQGPGEASAQGDFCPLGPGRRSGDLWLEGMLGYPAFDGASAEAWSVMYGSLAAVWFLSLLAVKLHFAYT</sequence>
<dbReference type="PANTHER" id="PTHR48041:SF139">
    <property type="entry name" value="PROTEIN SCARLET"/>
    <property type="match status" value="1"/>
</dbReference>
<proteinExistence type="predicted"/>
<keyword evidence="7 9" id="KW-0472">Membrane</keyword>
<dbReference type="GO" id="GO:0016020">
    <property type="term" value="C:membrane"/>
    <property type="evidence" value="ECO:0007669"/>
    <property type="project" value="UniProtKB-SubCell"/>
</dbReference>
<dbReference type="EMBL" id="CAJNNV010032794">
    <property type="protein sequence ID" value="CAE8641053.1"/>
    <property type="molecule type" value="Genomic_DNA"/>
</dbReference>
<dbReference type="InterPro" id="IPR003593">
    <property type="entry name" value="AAA+_ATPase"/>
</dbReference>
<dbReference type="Proteomes" id="UP000654075">
    <property type="component" value="Unassembled WGS sequence"/>
</dbReference>
<evidence type="ECO:0000313" key="12">
    <source>
        <dbReference type="Proteomes" id="UP000654075"/>
    </source>
</evidence>
<evidence type="ECO:0000256" key="2">
    <source>
        <dbReference type="ARBA" id="ARBA00022448"/>
    </source>
</evidence>
<evidence type="ECO:0000259" key="10">
    <source>
        <dbReference type="PROSITE" id="PS50893"/>
    </source>
</evidence>
<keyword evidence="6 9" id="KW-1133">Transmembrane helix</keyword>
<dbReference type="GO" id="GO:0016593">
    <property type="term" value="C:Cdc73/Paf1 complex"/>
    <property type="evidence" value="ECO:0007669"/>
    <property type="project" value="InterPro"/>
</dbReference>
<gene>
    <name evidence="11" type="ORF">PGLA1383_LOCUS55778</name>
</gene>
<reference evidence="11" key="1">
    <citation type="submission" date="2021-02" db="EMBL/GenBank/DDBJ databases">
        <authorList>
            <person name="Dougan E. K."/>
            <person name="Rhodes N."/>
            <person name="Thang M."/>
            <person name="Chan C."/>
        </authorList>
    </citation>
    <scope>NUCLEOTIDE SEQUENCE</scope>
</reference>